<proteinExistence type="predicted"/>
<evidence type="ECO:0000313" key="3">
    <source>
        <dbReference type="Proteomes" id="UP000321249"/>
    </source>
</evidence>
<dbReference type="EMBL" id="VOQQ01000001">
    <property type="protein sequence ID" value="TXC63470.1"/>
    <property type="molecule type" value="Genomic_DNA"/>
</dbReference>
<dbReference type="Pfam" id="PF09376">
    <property type="entry name" value="NurA"/>
    <property type="match status" value="1"/>
</dbReference>
<evidence type="ECO:0000313" key="2">
    <source>
        <dbReference type="EMBL" id="TXC63470.1"/>
    </source>
</evidence>
<dbReference type="InterPro" id="IPR018977">
    <property type="entry name" value="NurA_domain"/>
</dbReference>
<reference evidence="2 3" key="1">
    <citation type="journal article" date="2015" name="J. Microbiol.">
        <title>Sphingosinicella ginsenosidimutans sp. nov., with ginsenoside converting activity.</title>
        <authorList>
            <person name="Kim J.K."/>
            <person name="Kang M.S."/>
            <person name="Park S.C."/>
            <person name="Kim K.M."/>
            <person name="Choi K."/>
            <person name="Yoon M.H."/>
            <person name="Im W.T."/>
        </authorList>
    </citation>
    <scope>NUCLEOTIDE SEQUENCE [LARGE SCALE GENOMIC DNA]</scope>
    <source>
        <strain evidence="2 3">BS-11</strain>
    </source>
</reference>
<protein>
    <submittedName>
        <fullName evidence="2">DNA double-strand break repair nuclease NurA</fullName>
    </submittedName>
</protein>
<dbReference type="Proteomes" id="UP000321249">
    <property type="component" value="Unassembled WGS sequence"/>
</dbReference>
<sequence length="446" mass="50006">MLRSHGSILDCFQGDVLAEAGIRDRIEARISQGEFLANMLHVTRQQSDQAHTDFVENLSGIAGSVRALLENNDLLRRIDYAPNAYWSGLRGKTFAFVDGGVANIELPSAAPIGIRVGSYIVRPGDESDRREQFNIELALVDDLFSDSGFLFESDFLDVAKLRDAARMVSEVAAGYRLAKTTGEDRVDAVILHGPLVNPVAPYGLEDFPSFGRGACRTLLDDEEWDGDERDRQFVALYLTVLERLRQTGTPVVGAVERSIGRDPVFLRRLLDRLQDAKVLKEKDARELERQILSYGLNDASLLDVVLGDGEYVAPIPVMRQGPENKWPEDWKRKIRDYPDAFTTYIKPSAMVMPFRVEAFEDIRGFDDLLALIFHTSRLLPSYGFPVGLDIVDRFAKVPAWLSRGVKGQHQIVLLRRAIESGDPRTVAFAKRVLAAKGRDWLFRPSV</sequence>
<dbReference type="SMART" id="SM00933">
    <property type="entry name" value="NurA"/>
    <property type="match status" value="1"/>
</dbReference>
<accession>A0A5C6TTF4</accession>
<comment type="caution">
    <text evidence="2">The sequence shown here is derived from an EMBL/GenBank/DDBJ whole genome shotgun (WGS) entry which is preliminary data.</text>
</comment>
<gene>
    <name evidence="2" type="ORF">FRZ32_07230</name>
</gene>
<organism evidence="2 3">
    <name type="scientific">Allosphingosinicella ginsenosidimutans</name>
    <dbReference type="NCBI Taxonomy" id="1176539"/>
    <lineage>
        <taxon>Bacteria</taxon>
        <taxon>Pseudomonadati</taxon>
        <taxon>Pseudomonadota</taxon>
        <taxon>Alphaproteobacteria</taxon>
        <taxon>Sphingomonadales</taxon>
        <taxon>Sphingomonadaceae</taxon>
        <taxon>Allosphingosinicella</taxon>
    </lineage>
</organism>
<evidence type="ECO:0000259" key="1">
    <source>
        <dbReference type="SMART" id="SM00933"/>
    </source>
</evidence>
<keyword evidence="3" id="KW-1185">Reference proteome</keyword>
<feature type="domain" description="NurA" evidence="1">
    <location>
        <begin position="92"/>
        <end position="397"/>
    </location>
</feature>
<name>A0A5C6TTF4_9SPHN</name>
<dbReference type="AlphaFoldDB" id="A0A5C6TTF4"/>